<feature type="domain" description="GFO/IDH/MocA-like oxidoreductase" evidence="2">
    <location>
        <begin position="137"/>
        <end position="247"/>
    </location>
</feature>
<protein>
    <submittedName>
        <fullName evidence="3">Gfo/Idh/MocA family oxidoreductase</fullName>
    </submittedName>
</protein>
<dbReference type="SUPFAM" id="SSF51735">
    <property type="entry name" value="NAD(P)-binding Rossmann-fold domains"/>
    <property type="match status" value="1"/>
</dbReference>
<dbReference type="InterPro" id="IPR036291">
    <property type="entry name" value="NAD(P)-bd_dom_sf"/>
</dbReference>
<evidence type="ECO:0000259" key="2">
    <source>
        <dbReference type="Pfam" id="PF22725"/>
    </source>
</evidence>
<evidence type="ECO:0000313" key="4">
    <source>
        <dbReference type="Proteomes" id="UP001347146"/>
    </source>
</evidence>
<accession>A0ABU7MIX0</accession>
<dbReference type="InterPro" id="IPR055170">
    <property type="entry name" value="GFO_IDH_MocA-like_dom"/>
</dbReference>
<gene>
    <name evidence="3" type="ORF">VZC37_22215</name>
</gene>
<dbReference type="PANTHER" id="PTHR43054:SF1">
    <property type="entry name" value="SCYLLO-INOSITOL 2-DEHYDROGENASE (NADP(+)) IOLU"/>
    <property type="match status" value="1"/>
</dbReference>
<evidence type="ECO:0000259" key="1">
    <source>
        <dbReference type="Pfam" id="PF01408"/>
    </source>
</evidence>
<reference evidence="3 4" key="1">
    <citation type="submission" date="2024-01" db="EMBL/GenBank/DDBJ databases">
        <title>Draft genome sequence of Gordonia sp. LSe1-13.</title>
        <authorList>
            <person name="Suphannarot A."/>
            <person name="Mingma R."/>
        </authorList>
    </citation>
    <scope>NUCLEOTIDE SEQUENCE [LARGE SCALE GENOMIC DNA]</scope>
    <source>
        <strain evidence="3 4">LSe1-13</strain>
    </source>
</reference>
<evidence type="ECO:0000313" key="3">
    <source>
        <dbReference type="EMBL" id="MEE3853068.1"/>
    </source>
</evidence>
<dbReference type="Proteomes" id="UP001347146">
    <property type="component" value="Unassembled WGS sequence"/>
</dbReference>
<dbReference type="SUPFAM" id="SSF55347">
    <property type="entry name" value="Glyceraldehyde-3-phosphate dehydrogenase-like, C-terminal domain"/>
    <property type="match status" value="1"/>
</dbReference>
<organism evidence="3 4">
    <name type="scientific">Gordonia sesuvii</name>
    <dbReference type="NCBI Taxonomy" id="3116777"/>
    <lineage>
        <taxon>Bacteria</taxon>
        <taxon>Bacillati</taxon>
        <taxon>Actinomycetota</taxon>
        <taxon>Actinomycetes</taxon>
        <taxon>Mycobacteriales</taxon>
        <taxon>Gordoniaceae</taxon>
        <taxon>Gordonia</taxon>
    </lineage>
</organism>
<dbReference type="EMBL" id="JAZDUF010000008">
    <property type="protein sequence ID" value="MEE3853068.1"/>
    <property type="molecule type" value="Genomic_DNA"/>
</dbReference>
<dbReference type="Gene3D" id="3.40.50.720">
    <property type="entry name" value="NAD(P)-binding Rossmann-like Domain"/>
    <property type="match status" value="1"/>
</dbReference>
<name>A0ABU7MIX0_9ACTN</name>
<dbReference type="InterPro" id="IPR000683">
    <property type="entry name" value="Gfo/Idh/MocA-like_OxRdtase_N"/>
</dbReference>
<dbReference type="Pfam" id="PF01408">
    <property type="entry name" value="GFO_IDH_MocA"/>
    <property type="match status" value="1"/>
</dbReference>
<keyword evidence="4" id="KW-1185">Reference proteome</keyword>
<dbReference type="PANTHER" id="PTHR43054">
    <property type="match status" value="1"/>
</dbReference>
<proteinExistence type="predicted"/>
<feature type="domain" description="Gfo/Idh/MocA-like oxidoreductase N-terminal" evidence="1">
    <location>
        <begin position="2"/>
        <end position="119"/>
    </location>
</feature>
<dbReference type="Pfam" id="PF22725">
    <property type="entry name" value="GFO_IDH_MocA_C3"/>
    <property type="match status" value="1"/>
</dbReference>
<dbReference type="Gene3D" id="3.30.360.10">
    <property type="entry name" value="Dihydrodipicolinate Reductase, domain 2"/>
    <property type="match status" value="1"/>
</dbReference>
<sequence length="319" mass="33662">MIRMATIGTSSITRTFLDAASAVDDVDVTTVYSRDADRAATFAAETSIAGSTDDLDGLLSSSTIDAVYIASPNGIHAEQAMRAVRAGKHVLLEKPAVPTTAEFTALVDQARDHGVVVLEGMRNVHDPALRAIKDLIGSLGPVRRASFSYCQRSARYDKVLAGERVNIFDPALAGGALMDLGVYAISAMVEFFGRPRRVVGASVPIAGGADGAGSALAMYDGLVVDLSYSKITASQRPDEIQGELGTLTFDHVAQPTAAQIRLHDGTVTDHAFDGPANNMVHEIRRFSEIISGAADPTVDHERTAGVLDVVEMIGQPQVG</sequence>
<comment type="caution">
    <text evidence="3">The sequence shown here is derived from an EMBL/GenBank/DDBJ whole genome shotgun (WGS) entry which is preliminary data.</text>
</comment>
<dbReference type="RefSeq" id="WP_330435869.1">
    <property type="nucleotide sequence ID" value="NZ_JAZDUF010000008.1"/>
</dbReference>